<accession>A0A399DYF3</accession>
<dbReference type="EC" id="3.2.2.27" evidence="3"/>
<dbReference type="InterPro" id="IPR051536">
    <property type="entry name" value="UDG_Type-4/5"/>
</dbReference>
<evidence type="ECO:0000256" key="3">
    <source>
        <dbReference type="ARBA" id="ARBA00012030"/>
    </source>
</evidence>
<dbReference type="GO" id="GO:0004844">
    <property type="term" value="F:uracil DNA N-glycosylase activity"/>
    <property type="evidence" value="ECO:0007669"/>
    <property type="project" value="UniProtKB-EC"/>
</dbReference>
<dbReference type="CDD" id="cd10030">
    <property type="entry name" value="UDG-F4_TTUDGA_SPO1dp_like"/>
    <property type="match status" value="1"/>
</dbReference>
<evidence type="ECO:0000313" key="13">
    <source>
        <dbReference type="EMBL" id="RIH77324.1"/>
    </source>
</evidence>
<keyword evidence="11" id="KW-0234">DNA repair</keyword>
<dbReference type="SMART" id="SM00987">
    <property type="entry name" value="UreE_C"/>
    <property type="match status" value="1"/>
</dbReference>
<dbReference type="InterPro" id="IPR005273">
    <property type="entry name" value="Ura-DNA_glyco_family4"/>
</dbReference>
<comment type="similarity">
    <text evidence="2">Belongs to the uracil-DNA glycosylase (UDG) superfamily. Type 4 (UDGa) family.</text>
</comment>
<keyword evidence="8" id="KW-0378">Hydrolase</keyword>
<sequence length="205" mass="22497">MNLELLAAQAKACTACGLARNRTHVVFGEGNPDAKLMIVGEGPGEDEDLQGRPFVGRSGQLLDKILEAAGIPRASVYIANIVKCRPPGNRAPEPLEAKTCTSLWLVKQVQLVKPQIIIPLGATALEFFAGEKLSITKARGKFFEWQGIKIFPMFHPAYLLRNPSREAGSPKHLTWQDIQLVKKTLDELGPKQGIEIKTVSQESLF</sequence>
<keyword evidence="7" id="KW-0227">DNA damage</keyword>
<dbReference type="NCBIfam" id="TIGR00758">
    <property type="entry name" value="UDG_fam4"/>
    <property type="match status" value="1"/>
</dbReference>
<protein>
    <recommendedName>
        <fullName evidence="4">Type-4 uracil-DNA glycosylase</fullName>
        <ecNumber evidence="3">3.2.2.27</ecNumber>
    </recommendedName>
</protein>
<dbReference type="GO" id="GO:0046872">
    <property type="term" value="F:metal ion binding"/>
    <property type="evidence" value="ECO:0007669"/>
    <property type="project" value="UniProtKB-KW"/>
</dbReference>
<comment type="catalytic activity">
    <reaction evidence="1">
        <text>Hydrolyzes single-stranded DNA or mismatched double-stranded DNA and polynucleotides, releasing free uracil.</text>
        <dbReference type="EC" id="3.2.2.27"/>
    </reaction>
</comment>
<dbReference type="GO" id="GO:0006281">
    <property type="term" value="P:DNA repair"/>
    <property type="evidence" value="ECO:0007669"/>
    <property type="project" value="UniProtKB-KW"/>
</dbReference>
<dbReference type="RefSeq" id="WP_027887339.1">
    <property type="nucleotide sequence ID" value="NZ_JBHSXZ010000040.1"/>
</dbReference>
<proteinExistence type="inferred from homology"/>
<evidence type="ECO:0000256" key="7">
    <source>
        <dbReference type="ARBA" id="ARBA00022763"/>
    </source>
</evidence>
<comment type="caution">
    <text evidence="13">The sequence shown here is derived from an EMBL/GenBank/DDBJ whole genome shotgun (WGS) entry which is preliminary data.</text>
</comment>
<feature type="domain" description="Uracil-DNA glycosylase-like" evidence="12">
    <location>
        <begin position="27"/>
        <end position="179"/>
    </location>
</feature>
<evidence type="ECO:0000256" key="11">
    <source>
        <dbReference type="ARBA" id="ARBA00023204"/>
    </source>
</evidence>
<dbReference type="PANTHER" id="PTHR33693">
    <property type="entry name" value="TYPE-5 URACIL-DNA GLYCOSYLASE"/>
    <property type="match status" value="1"/>
</dbReference>
<evidence type="ECO:0000256" key="2">
    <source>
        <dbReference type="ARBA" id="ARBA00006521"/>
    </source>
</evidence>
<dbReference type="Pfam" id="PF03167">
    <property type="entry name" value="UDG"/>
    <property type="match status" value="1"/>
</dbReference>
<evidence type="ECO:0000259" key="12">
    <source>
        <dbReference type="SMART" id="SM00986"/>
    </source>
</evidence>
<evidence type="ECO:0000256" key="5">
    <source>
        <dbReference type="ARBA" id="ARBA00022485"/>
    </source>
</evidence>
<evidence type="ECO:0000256" key="6">
    <source>
        <dbReference type="ARBA" id="ARBA00022723"/>
    </source>
</evidence>
<dbReference type="SUPFAM" id="SSF52141">
    <property type="entry name" value="Uracil-DNA glycosylase-like"/>
    <property type="match status" value="1"/>
</dbReference>
<evidence type="ECO:0000313" key="14">
    <source>
        <dbReference type="Proteomes" id="UP000266089"/>
    </source>
</evidence>
<evidence type="ECO:0000256" key="1">
    <source>
        <dbReference type="ARBA" id="ARBA00001400"/>
    </source>
</evidence>
<dbReference type="InterPro" id="IPR036895">
    <property type="entry name" value="Uracil-DNA_glycosylase-like_sf"/>
</dbReference>
<evidence type="ECO:0000256" key="9">
    <source>
        <dbReference type="ARBA" id="ARBA00023004"/>
    </source>
</evidence>
<dbReference type="OrthoDB" id="5290748at2"/>
<organism evidence="13 14">
    <name type="scientific">Meiothermus taiwanensis</name>
    <dbReference type="NCBI Taxonomy" id="172827"/>
    <lineage>
        <taxon>Bacteria</taxon>
        <taxon>Thermotogati</taxon>
        <taxon>Deinococcota</taxon>
        <taxon>Deinococci</taxon>
        <taxon>Thermales</taxon>
        <taxon>Thermaceae</taxon>
        <taxon>Meiothermus</taxon>
    </lineage>
</organism>
<keyword evidence="10" id="KW-0411">Iron-sulfur</keyword>
<dbReference type="InterPro" id="IPR005122">
    <property type="entry name" value="Uracil-DNA_glycosylase-like"/>
</dbReference>
<keyword evidence="6" id="KW-0479">Metal-binding</keyword>
<evidence type="ECO:0000256" key="10">
    <source>
        <dbReference type="ARBA" id="ARBA00023014"/>
    </source>
</evidence>
<evidence type="ECO:0000256" key="8">
    <source>
        <dbReference type="ARBA" id="ARBA00022801"/>
    </source>
</evidence>
<dbReference type="EMBL" id="QWKX01000028">
    <property type="protein sequence ID" value="RIH77324.1"/>
    <property type="molecule type" value="Genomic_DNA"/>
</dbReference>
<dbReference type="Gene3D" id="3.40.470.10">
    <property type="entry name" value="Uracil-DNA glycosylase-like domain"/>
    <property type="match status" value="1"/>
</dbReference>
<dbReference type="PANTHER" id="PTHR33693:SF1">
    <property type="entry name" value="TYPE-4 URACIL-DNA GLYCOSYLASE"/>
    <property type="match status" value="1"/>
</dbReference>
<dbReference type="GO" id="GO:0051539">
    <property type="term" value="F:4 iron, 4 sulfur cluster binding"/>
    <property type="evidence" value="ECO:0007669"/>
    <property type="project" value="UniProtKB-KW"/>
</dbReference>
<gene>
    <name evidence="13" type="ORF">Mcate_01375</name>
</gene>
<keyword evidence="5" id="KW-0004">4Fe-4S</keyword>
<dbReference type="Proteomes" id="UP000266089">
    <property type="component" value="Unassembled WGS sequence"/>
</dbReference>
<reference evidence="13 14" key="1">
    <citation type="submission" date="2018-08" db="EMBL/GenBank/DDBJ databases">
        <title>Meiothermus cateniformans JCM 15151 genome sequencing project.</title>
        <authorList>
            <person name="Da Costa M.S."/>
            <person name="Albuquerque L."/>
            <person name="Raposo P."/>
            <person name="Froufe H.J.C."/>
            <person name="Barroso C.S."/>
            <person name="Egas C."/>
        </authorList>
    </citation>
    <scope>NUCLEOTIDE SEQUENCE [LARGE SCALE GENOMIC DNA]</scope>
    <source>
        <strain evidence="13 14">JCM 15151</strain>
    </source>
</reference>
<dbReference type="AlphaFoldDB" id="A0A399DYF3"/>
<evidence type="ECO:0000256" key="4">
    <source>
        <dbReference type="ARBA" id="ARBA00019403"/>
    </source>
</evidence>
<name>A0A399DYF3_9DEIN</name>
<keyword evidence="9" id="KW-0408">Iron</keyword>
<dbReference type="SMART" id="SM00986">
    <property type="entry name" value="UDG"/>
    <property type="match status" value="1"/>
</dbReference>